<feature type="region of interest" description="Disordered" evidence="9">
    <location>
        <begin position="1"/>
        <end position="29"/>
    </location>
</feature>
<evidence type="ECO:0000256" key="2">
    <source>
        <dbReference type="ARBA" id="ARBA00022614"/>
    </source>
</evidence>
<keyword evidence="12" id="KW-1185">Reference proteome</keyword>
<name>A0AAV5DYP0_ELECO</name>
<feature type="region of interest" description="Disordered" evidence="9">
    <location>
        <begin position="81"/>
        <end position="119"/>
    </location>
</feature>
<evidence type="ECO:0000256" key="6">
    <source>
        <dbReference type="ARBA" id="ARBA00022989"/>
    </source>
</evidence>
<evidence type="ECO:0000256" key="5">
    <source>
        <dbReference type="ARBA" id="ARBA00022737"/>
    </source>
</evidence>
<evidence type="ECO:0000256" key="3">
    <source>
        <dbReference type="ARBA" id="ARBA00022692"/>
    </source>
</evidence>
<dbReference type="Gene3D" id="3.80.10.10">
    <property type="entry name" value="Ribonuclease Inhibitor"/>
    <property type="match status" value="2"/>
</dbReference>
<feature type="domain" description="Leucine-rich repeat-containing N-terminal plant-type" evidence="10">
    <location>
        <begin position="156"/>
        <end position="190"/>
    </location>
</feature>
<dbReference type="Pfam" id="PF08263">
    <property type="entry name" value="LRRNT_2"/>
    <property type="match status" value="1"/>
</dbReference>
<evidence type="ECO:0000313" key="11">
    <source>
        <dbReference type="EMBL" id="GJN15572.1"/>
    </source>
</evidence>
<evidence type="ECO:0000259" key="10">
    <source>
        <dbReference type="Pfam" id="PF08263"/>
    </source>
</evidence>
<dbReference type="SUPFAM" id="SSF52047">
    <property type="entry name" value="RNI-like"/>
    <property type="match status" value="1"/>
</dbReference>
<dbReference type="Proteomes" id="UP001054889">
    <property type="component" value="Unassembled WGS sequence"/>
</dbReference>
<dbReference type="GO" id="GO:0016020">
    <property type="term" value="C:membrane"/>
    <property type="evidence" value="ECO:0007669"/>
    <property type="project" value="UniProtKB-SubCell"/>
</dbReference>
<feature type="compositionally biased region" description="Basic and acidic residues" evidence="9">
    <location>
        <begin position="97"/>
        <end position="119"/>
    </location>
</feature>
<protein>
    <recommendedName>
        <fullName evidence="10">Leucine-rich repeat-containing N-terminal plant-type domain-containing protein</fullName>
    </recommendedName>
</protein>
<keyword evidence="6" id="KW-1133">Transmembrane helix</keyword>
<evidence type="ECO:0000313" key="12">
    <source>
        <dbReference type="Proteomes" id="UP001054889"/>
    </source>
</evidence>
<gene>
    <name evidence="11" type="primary">gb02495</name>
    <name evidence="11" type="ORF">PR202_gb02495</name>
</gene>
<evidence type="ECO:0000256" key="4">
    <source>
        <dbReference type="ARBA" id="ARBA00022729"/>
    </source>
</evidence>
<dbReference type="PANTHER" id="PTHR48063">
    <property type="entry name" value="LRR RECEPTOR-LIKE KINASE"/>
    <property type="match status" value="1"/>
</dbReference>
<dbReference type="InterPro" id="IPR013210">
    <property type="entry name" value="LRR_N_plant-typ"/>
</dbReference>
<keyword evidence="4" id="KW-0732">Signal</keyword>
<dbReference type="Pfam" id="PF00560">
    <property type="entry name" value="LRR_1"/>
    <property type="match status" value="4"/>
</dbReference>
<reference evidence="11" key="1">
    <citation type="journal article" date="2018" name="DNA Res.">
        <title>Multiple hybrid de novo genome assembly of finger millet, an orphan allotetraploid crop.</title>
        <authorList>
            <person name="Hatakeyama M."/>
            <person name="Aluri S."/>
            <person name="Balachadran M.T."/>
            <person name="Sivarajan S.R."/>
            <person name="Patrignani A."/>
            <person name="Gruter S."/>
            <person name="Poveda L."/>
            <person name="Shimizu-Inatsugi R."/>
            <person name="Baeten J."/>
            <person name="Francoijs K.J."/>
            <person name="Nataraja K.N."/>
            <person name="Reddy Y.A.N."/>
            <person name="Phadnis S."/>
            <person name="Ravikumar R.L."/>
            <person name="Schlapbach R."/>
            <person name="Sreeman S.M."/>
            <person name="Shimizu K.K."/>
        </authorList>
    </citation>
    <scope>NUCLEOTIDE SEQUENCE</scope>
</reference>
<dbReference type="InterPro" id="IPR032675">
    <property type="entry name" value="LRR_dom_sf"/>
</dbReference>
<comment type="caution">
    <text evidence="11">The sequence shown here is derived from an EMBL/GenBank/DDBJ whole genome shotgun (WGS) entry which is preliminary data.</text>
</comment>
<dbReference type="InterPro" id="IPR046956">
    <property type="entry name" value="RLP23-like"/>
</dbReference>
<dbReference type="InterPro" id="IPR001611">
    <property type="entry name" value="Leu-rich_rpt"/>
</dbReference>
<comment type="subcellular location">
    <subcellularLocation>
        <location evidence="1">Membrane</location>
        <topology evidence="1">Single-pass type I membrane protein</topology>
    </subcellularLocation>
</comment>
<keyword evidence="5" id="KW-0677">Repeat</keyword>
<accession>A0AAV5DYP0</accession>
<organism evidence="11 12">
    <name type="scientific">Eleusine coracana subsp. coracana</name>
    <dbReference type="NCBI Taxonomy" id="191504"/>
    <lineage>
        <taxon>Eukaryota</taxon>
        <taxon>Viridiplantae</taxon>
        <taxon>Streptophyta</taxon>
        <taxon>Embryophyta</taxon>
        <taxon>Tracheophyta</taxon>
        <taxon>Spermatophyta</taxon>
        <taxon>Magnoliopsida</taxon>
        <taxon>Liliopsida</taxon>
        <taxon>Poales</taxon>
        <taxon>Poaceae</taxon>
        <taxon>PACMAD clade</taxon>
        <taxon>Chloridoideae</taxon>
        <taxon>Cynodonteae</taxon>
        <taxon>Eleusininae</taxon>
        <taxon>Eleusine</taxon>
    </lineage>
</organism>
<reference evidence="11" key="2">
    <citation type="submission" date="2021-12" db="EMBL/GenBank/DDBJ databases">
        <title>Resequencing data analysis of finger millet.</title>
        <authorList>
            <person name="Hatakeyama M."/>
            <person name="Aluri S."/>
            <person name="Balachadran M.T."/>
            <person name="Sivarajan S.R."/>
            <person name="Poveda L."/>
            <person name="Shimizu-Inatsugi R."/>
            <person name="Schlapbach R."/>
            <person name="Sreeman S.M."/>
            <person name="Shimizu K.K."/>
        </authorList>
    </citation>
    <scope>NUCLEOTIDE SEQUENCE</scope>
</reference>
<keyword evidence="3" id="KW-0812">Transmembrane</keyword>
<feature type="compositionally biased region" description="Acidic residues" evidence="9">
    <location>
        <begin position="20"/>
        <end position="29"/>
    </location>
</feature>
<evidence type="ECO:0000256" key="9">
    <source>
        <dbReference type="SAM" id="MobiDB-lite"/>
    </source>
</evidence>
<feature type="compositionally biased region" description="Basic and acidic residues" evidence="9">
    <location>
        <begin position="1"/>
        <end position="10"/>
    </location>
</feature>
<proteinExistence type="predicted"/>
<dbReference type="PANTHER" id="PTHR48063:SF21">
    <property type="entry name" value="LEUCINE-RICH REPEAT-CONTAINING N-TERMINAL PLANT-TYPE DOMAIN-CONTAINING PROTEIN"/>
    <property type="match status" value="1"/>
</dbReference>
<evidence type="ECO:0000256" key="8">
    <source>
        <dbReference type="ARBA" id="ARBA00023180"/>
    </source>
</evidence>
<dbReference type="AlphaFoldDB" id="A0AAV5DYP0"/>
<dbReference type="FunFam" id="3.80.10.10:FF:000649">
    <property type="entry name" value="Leucine Rich Repeat family protein"/>
    <property type="match status" value="1"/>
</dbReference>
<evidence type="ECO:0000256" key="1">
    <source>
        <dbReference type="ARBA" id="ARBA00004479"/>
    </source>
</evidence>
<keyword evidence="7" id="KW-0472">Membrane</keyword>
<keyword evidence="2" id="KW-0433">Leucine-rich repeat</keyword>
<dbReference type="FunFam" id="3.80.10.10:FF:000400">
    <property type="entry name" value="Nuclear pore complex protein NUP107"/>
    <property type="match status" value="1"/>
</dbReference>
<evidence type="ECO:0000256" key="7">
    <source>
        <dbReference type="ARBA" id="ARBA00023136"/>
    </source>
</evidence>
<sequence>MAKESNRDDVAAALPRPPINEDDDDDYDYDTDAEEEVIRLSSECTVRSLKQQIAERLGHPIPEESNGGYWSAIKESIAMHKRRPARLRPSKSKKRVKNDDTRTVPPRCQEEADSAHKRQDLAGQPPWELRHTKCSAVALWCLIMNIREINACIVAERDALVAFNASINDHQGRLSSWQGENCCNWSGVRCRKKTGHVVQLDLGEYSLKGELNPSLASLTSLVYLNLSQNDFGGVSIPEFIGSFKMLRYLDLSHAGFGGTVPPQLRNLSRLGYLDLSSSGSHVITVDSFHWVSKLTSLSYLDLSWLYLAASSDWLQAVNMLPLLQVLHLNDASLPATNLNYLPRVNFTTLTQLDLKNNNLNSSFPSWIWNLSVLSELDMSSCGLSGRIPDEIGKLTSLKFIGLADNKLEGVIPRSATRLCNAAARKSYFQFTDAVLINKVNIAMDLKILS</sequence>
<dbReference type="EMBL" id="BQKI01000072">
    <property type="protein sequence ID" value="GJN15572.1"/>
    <property type="molecule type" value="Genomic_DNA"/>
</dbReference>
<keyword evidence="8" id="KW-0325">Glycoprotein</keyword>
<feature type="compositionally biased region" description="Basic residues" evidence="9">
    <location>
        <begin position="81"/>
        <end position="96"/>
    </location>
</feature>